<reference evidence="3" key="1">
    <citation type="submission" date="2012-08" db="EMBL/GenBank/DDBJ databases">
        <title>The Genome Sequence of Wuchereria bancrofti.</title>
        <authorList>
            <person name="Nutman T.B."/>
            <person name="Fink D.L."/>
            <person name="Russ C."/>
            <person name="Young S."/>
            <person name="Zeng Q."/>
            <person name="Koehrsen M."/>
            <person name="Alvarado L."/>
            <person name="Berlin A."/>
            <person name="Chapman S.B."/>
            <person name="Chen Z."/>
            <person name="Freedman E."/>
            <person name="Gellesch M."/>
            <person name="Goldberg J."/>
            <person name="Griggs A."/>
            <person name="Gujja S."/>
            <person name="Heilman E.R."/>
            <person name="Heiman D."/>
            <person name="Hepburn T."/>
            <person name="Howarth C."/>
            <person name="Jen D."/>
            <person name="Larson L."/>
            <person name="Lewis B."/>
            <person name="Mehta T."/>
            <person name="Park D."/>
            <person name="Pearson M."/>
            <person name="Roberts A."/>
            <person name="Saif S."/>
            <person name="Shea T."/>
            <person name="Shenoy N."/>
            <person name="Sisk P."/>
            <person name="Stolte C."/>
            <person name="Sykes S."/>
            <person name="Walk T."/>
            <person name="White J."/>
            <person name="Yandava C."/>
            <person name="Haas B."/>
            <person name="Henn M.R."/>
            <person name="Nusbaum C."/>
            <person name="Birren B."/>
        </authorList>
    </citation>
    <scope>NUCLEOTIDE SEQUENCE [LARGE SCALE GENOMIC DNA]</scope>
    <source>
        <strain evidence="3">NA</strain>
    </source>
</reference>
<organism evidence="2 3">
    <name type="scientific">Wuchereria bancrofti</name>
    <dbReference type="NCBI Taxonomy" id="6293"/>
    <lineage>
        <taxon>Eukaryota</taxon>
        <taxon>Metazoa</taxon>
        <taxon>Ecdysozoa</taxon>
        <taxon>Nematoda</taxon>
        <taxon>Chromadorea</taxon>
        <taxon>Rhabditida</taxon>
        <taxon>Spirurina</taxon>
        <taxon>Spiruromorpha</taxon>
        <taxon>Filarioidea</taxon>
        <taxon>Onchocercidae</taxon>
        <taxon>Wuchereria</taxon>
    </lineage>
</organism>
<keyword evidence="1" id="KW-1133">Transmembrane helix</keyword>
<dbReference type="AlphaFoldDB" id="J9AXV8"/>
<evidence type="ECO:0000256" key="1">
    <source>
        <dbReference type="SAM" id="Phobius"/>
    </source>
</evidence>
<dbReference type="Proteomes" id="UP000004810">
    <property type="component" value="Unassembled WGS sequence"/>
</dbReference>
<dbReference type="EMBL" id="ADBV01005462">
    <property type="protein sequence ID" value="EJW79455.1"/>
    <property type="molecule type" value="Genomic_DNA"/>
</dbReference>
<keyword evidence="1" id="KW-0472">Membrane</keyword>
<protein>
    <submittedName>
        <fullName evidence="2">Uncharacterized protein</fullName>
    </submittedName>
</protein>
<evidence type="ECO:0000313" key="2">
    <source>
        <dbReference type="EMBL" id="EJW79455.1"/>
    </source>
</evidence>
<evidence type="ECO:0000313" key="3">
    <source>
        <dbReference type="Proteomes" id="UP000004810"/>
    </source>
</evidence>
<feature type="non-terminal residue" evidence="2">
    <location>
        <position position="54"/>
    </location>
</feature>
<comment type="caution">
    <text evidence="2">The sequence shown here is derived from an EMBL/GenBank/DDBJ whole genome shotgun (WGS) entry which is preliminary data.</text>
</comment>
<keyword evidence="1" id="KW-0812">Transmembrane</keyword>
<name>J9AXV8_WUCBA</name>
<sequence>MPFIREPKRKGTTTLLENSKRIRVDVYIHVTYALPFLCFITIAADKFIDMSIQI</sequence>
<feature type="transmembrane region" description="Helical" evidence="1">
    <location>
        <begin position="26"/>
        <end position="44"/>
    </location>
</feature>
<gene>
    <name evidence="2" type="ORF">WUBG_09637</name>
</gene>
<accession>J9AXV8</accession>
<proteinExistence type="predicted"/>